<gene>
    <name evidence="1" type="ORF">CURHAP_LOCUS30681</name>
    <name evidence="2" type="ORF">ORAREDHAP_LOCUS30326</name>
</gene>
<dbReference type="EMBL" id="CAEKDK010000005">
    <property type="protein sequence ID" value="CAB4278826.1"/>
    <property type="molecule type" value="Genomic_DNA"/>
</dbReference>
<evidence type="ECO:0000313" key="1">
    <source>
        <dbReference type="EMBL" id="CAB4278826.1"/>
    </source>
</evidence>
<organism evidence="1 3">
    <name type="scientific">Prunus armeniaca</name>
    <name type="common">Apricot</name>
    <name type="synonym">Armeniaca vulgaris</name>
    <dbReference type="NCBI Taxonomy" id="36596"/>
    <lineage>
        <taxon>Eukaryota</taxon>
        <taxon>Viridiplantae</taxon>
        <taxon>Streptophyta</taxon>
        <taxon>Embryophyta</taxon>
        <taxon>Tracheophyta</taxon>
        <taxon>Spermatophyta</taxon>
        <taxon>Magnoliopsida</taxon>
        <taxon>eudicotyledons</taxon>
        <taxon>Gunneridae</taxon>
        <taxon>Pentapetalae</taxon>
        <taxon>rosids</taxon>
        <taxon>fabids</taxon>
        <taxon>Rosales</taxon>
        <taxon>Rosaceae</taxon>
        <taxon>Amygdaloideae</taxon>
        <taxon>Amygdaleae</taxon>
        <taxon>Prunus</taxon>
    </lineage>
</organism>
<evidence type="ECO:0000313" key="4">
    <source>
        <dbReference type="Proteomes" id="UP000507245"/>
    </source>
</evidence>
<reference evidence="4" key="1">
    <citation type="journal article" date="2020" name="Genome Biol.">
        <title>Gamete binning: chromosome-level and haplotype-resolved genome assembly enabled by high-throughput single-cell sequencing of gamete genomes.</title>
        <authorList>
            <person name="Campoy J.A."/>
            <person name="Sun H."/>
            <person name="Goel M."/>
            <person name="Jiao W.-B."/>
            <person name="Folz-Donahue K."/>
            <person name="Wang N."/>
            <person name="Rubio M."/>
            <person name="Liu C."/>
            <person name="Kukat C."/>
            <person name="Ruiz D."/>
            <person name="Huettel B."/>
            <person name="Schneeberger K."/>
        </authorList>
    </citation>
    <scope>NUCLEOTIDE SEQUENCE [LARGE SCALE GENOMIC DNA]</scope>
    <source>
        <strain evidence="4">cv. Rojo Pasion</strain>
    </source>
</reference>
<accession>A0A6J5UQF2</accession>
<reference evidence="1 3" key="2">
    <citation type="submission" date="2020-05" db="EMBL/GenBank/DDBJ databases">
        <authorList>
            <person name="Campoy J."/>
            <person name="Schneeberger K."/>
            <person name="Spophaly S."/>
        </authorList>
    </citation>
    <scope>NUCLEOTIDE SEQUENCE [LARGE SCALE GENOMIC DNA]</scope>
    <source>
        <strain evidence="1">PruArmRojPasFocal</strain>
    </source>
</reference>
<dbReference type="AlphaFoldDB" id="A0A6J5UQF2"/>
<evidence type="ECO:0008006" key="5">
    <source>
        <dbReference type="Google" id="ProtNLM"/>
    </source>
</evidence>
<keyword evidence="4" id="KW-1185">Reference proteome</keyword>
<evidence type="ECO:0000313" key="2">
    <source>
        <dbReference type="EMBL" id="CAB4309271.1"/>
    </source>
</evidence>
<dbReference type="Proteomes" id="UP000507222">
    <property type="component" value="Unassembled WGS sequence"/>
</dbReference>
<proteinExistence type="predicted"/>
<protein>
    <recommendedName>
        <fullName evidence="5">FAR1 domain-containing protein</fullName>
    </recommendedName>
</protein>
<dbReference type="Proteomes" id="UP000507245">
    <property type="component" value="Unassembled WGS sequence"/>
</dbReference>
<sequence>MTYLLPFLLPYLLHNLPATINHTRVFSDVSDDASEESKLDNRENVQEARVVMTFNNIDEIVAYYREYGKQLGFPVRKRISQKKMWEN</sequence>
<evidence type="ECO:0000313" key="3">
    <source>
        <dbReference type="Proteomes" id="UP000507222"/>
    </source>
</evidence>
<name>A0A6J5UQF2_PRUAR</name>
<dbReference type="EMBL" id="CAEKKB010000005">
    <property type="protein sequence ID" value="CAB4309271.1"/>
    <property type="molecule type" value="Genomic_DNA"/>
</dbReference>